<evidence type="ECO:0000313" key="1">
    <source>
        <dbReference type="EMBL" id="CAI9586132.1"/>
    </source>
</evidence>
<name>A0ABN9ERJ7_9NEOB</name>
<organism evidence="1 2">
    <name type="scientific">Staurois parvus</name>
    <dbReference type="NCBI Taxonomy" id="386267"/>
    <lineage>
        <taxon>Eukaryota</taxon>
        <taxon>Metazoa</taxon>
        <taxon>Chordata</taxon>
        <taxon>Craniata</taxon>
        <taxon>Vertebrata</taxon>
        <taxon>Euteleostomi</taxon>
        <taxon>Amphibia</taxon>
        <taxon>Batrachia</taxon>
        <taxon>Anura</taxon>
        <taxon>Neobatrachia</taxon>
        <taxon>Ranoidea</taxon>
        <taxon>Ranidae</taxon>
        <taxon>Staurois</taxon>
    </lineage>
</organism>
<accession>A0ABN9ERJ7</accession>
<comment type="caution">
    <text evidence="1">The sequence shown here is derived from an EMBL/GenBank/DDBJ whole genome shotgun (WGS) entry which is preliminary data.</text>
</comment>
<keyword evidence="2" id="KW-1185">Reference proteome</keyword>
<sequence length="185" mass="20646">VPEIIGSIRQAGKLARQEEIHSHLCDGDDAFSKKFEVLFCGRVLVAHKKAPPALIDECIDKFNHVSCTKKKDSDSSSPVMLPADVSTGISFGDKLRSVFQSTFNDEEKQKPIRKSYSQPGLRTNNSFQRDWKDGHCSLPGSFEDGDSSLDLQNLSEEKNCVQPTDMEENQTMLFTIGQSEVYLIS</sequence>
<dbReference type="Proteomes" id="UP001162483">
    <property type="component" value="Unassembled WGS sequence"/>
</dbReference>
<proteinExistence type="predicted"/>
<reference evidence="1" key="1">
    <citation type="submission" date="2023-05" db="EMBL/GenBank/DDBJ databases">
        <authorList>
            <person name="Stuckert A."/>
        </authorList>
    </citation>
    <scope>NUCLEOTIDE SEQUENCE</scope>
</reference>
<feature type="non-terminal residue" evidence="1">
    <location>
        <position position="185"/>
    </location>
</feature>
<protein>
    <recommendedName>
        <fullName evidence="3">TBC1 domain family member 1</fullName>
    </recommendedName>
</protein>
<dbReference type="EMBL" id="CATNWA010015720">
    <property type="protein sequence ID" value="CAI9586132.1"/>
    <property type="molecule type" value="Genomic_DNA"/>
</dbReference>
<evidence type="ECO:0000313" key="2">
    <source>
        <dbReference type="Proteomes" id="UP001162483"/>
    </source>
</evidence>
<feature type="non-terminal residue" evidence="1">
    <location>
        <position position="1"/>
    </location>
</feature>
<evidence type="ECO:0008006" key="3">
    <source>
        <dbReference type="Google" id="ProtNLM"/>
    </source>
</evidence>
<gene>
    <name evidence="1" type="ORF">SPARVUS_LOCUS10321161</name>
</gene>